<keyword evidence="1" id="KW-0472">Membrane</keyword>
<reference evidence="2" key="1">
    <citation type="submission" date="2021-05" db="EMBL/GenBank/DDBJ databases">
        <authorList>
            <person name="Alioto T."/>
            <person name="Alioto T."/>
            <person name="Gomez Garrido J."/>
        </authorList>
    </citation>
    <scope>NUCLEOTIDE SEQUENCE</scope>
</reference>
<dbReference type="EMBL" id="HBUE01332188">
    <property type="protein sequence ID" value="CAG6593891.1"/>
    <property type="molecule type" value="Transcribed_RNA"/>
</dbReference>
<name>A0A8D8KP95_CULPI</name>
<keyword evidence="1" id="KW-0812">Transmembrane</keyword>
<sequence length="107" mass="12606">MAQRLKTNMTLKTKIIKLLVKFKSLIASFGLRRCLWLGLMVTIFSFLIYNLLHFLFDVSFLPNIFLIDLAAYERHLLTRIMIASDCKSKILQILMMIVRRLDLCFSF</sequence>
<proteinExistence type="predicted"/>
<evidence type="ECO:0000313" key="2">
    <source>
        <dbReference type="EMBL" id="CAG6593891.1"/>
    </source>
</evidence>
<dbReference type="AlphaFoldDB" id="A0A8D8KP95"/>
<keyword evidence="1" id="KW-1133">Transmembrane helix</keyword>
<dbReference type="EMBL" id="HBUE01225467">
    <property type="protein sequence ID" value="CAG6541807.1"/>
    <property type="molecule type" value="Transcribed_RNA"/>
</dbReference>
<protein>
    <submittedName>
        <fullName evidence="2">(northern house mosquito) hypothetical protein</fullName>
    </submittedName>
</protein>
<organism evidence="2">
    <name type="scientific">Culex pipiens</name>
    <name type="common">House mosquito</name>
    <dbReference type="NCBI Taxonomy" id="7175"/>
    <lineage>
        <taxon>Eukaryota</taxon>
        <taxon>Metazoa</taxon>
        <taxon>Ecdysozoa</taxon>
        <taxon>Arthropoda</taxon>
        <taxon>Hexapoda</taxon>
        <taxon>Insecta</taxon>
        <taxon>Pterygota</taxon>
        <taxon>Neoptera</taxon>
        <taxon>Endopterygota</taxon>
        <taxon>Diptera</taxon>
        <taxon>Nematocera</taxon>
        <taxon>Culicoidea</taxon>
        <taxon>Culicidae</taxon>
        <taxon>Culicinae</taxon>
        <taxon>Culicini</taxon>
        <taxon>Culex</taxon>
        <taxon>Culex</taxon>
    </lineage>
</organism>
<evidence type="ECO:0000256" key="1">
    <source>
        <dbReference type="SAM" id="Phobius"/>
    </source>
</evidence>
<accession>A0A8D8KP95</accession>
<feature type="transmembrane region" description="Helical" evidence="1">
    <location>
        <begin position="34"/>
        <end position="56"/>
    </location>
</feature>